<organism evidence="1">
    <name type="scientific">Bacillus sp. alk3</name>
    <dbReference type="NCBI Taxonomy" id="1178820"/>
    <lineage>
        <taxon>Bacteria</taxon>
        <taxon>Bacillati</taxon>
        <taxon>Bacillota</taxon>
        <taxon>Bacilli</taxon>
        <taxon>Bacillales</taxon>
        <taxon>Bacillaceae</taxon>
        <taxon>Bacillus</taxon>
    </lineage>
</organism>
<dbReference type="PANTHER" id="PTHR31143:SF2">
    <property type="entry name" value="FR47-LIKE DOMAIN-CONTAINING PROTEIN-RELATED"/>
    <property type="match status" value="1"/>
</dbReference>
<name>A0A0A0V4W0_9BACI</name>
<protein>
    <submittedName>
        <fullName evidence="1">Zwittermicin resistance protein</fullName>
    </submittedName>
</protein>
<evidence type="ECO:0000313" key="1">
    <source>
        <dbReference type="EMBL" id="AIW62190.1"/>
    </source>
</evidence>
<dbReference type="SUPFAM" id="SSF55729">
    <property type="entry name" value="Acyl-CoA N-acyltransferases (Nat)"/>
    <property type="match status" value="1"/>
</dbReference>
<proteinExistence type="predicted"/>
<accession>A0A0A0V4W0</accession>
<dbReference type="PANTHER" id="PTHR31143">
    <property type="match status" value="1"/>
</dbReference>
<gene>
    <name evidence="1" type="primary">zmaR</name>
</gene>
<sequence>MIYELVKEKDAFKQISPLLVDYKNHPILNGIAHGYNKGHIYVDNPNNPRCALVWAEQEIFYLLGDPTSNFVSSLPTFIKEVIAPEAEQIGDDFFQVELLPESKWKQVVEEQLQMFIPKPYTRVTFTFDPESYNKLSKPNMPEEVTVERITIDMLSDKKFAMVRDDIVDFWESTQDFIQNGFGYVVMVHEQVVTSCLSVFATDTDVEIGINTYDLFQRGKGYAWLAARAFLDDCLKQGRTPHWKTEDFRIPSIKLAGKVGFTNLQTYTAYVFPYNELDNFIFTAYHQLRYYSNFNKASEFVQKARTIGDLNAWHHFLLSCGYSLIDRIDLSLKHMNLALDLGWNDVSDIRYVVDLVNLRKTEEGRALLDRVEDSLR</sequence>
<dbReference type="Gene3D" id="3.40.630.30">
    <property type="match status" value="1"/>
</dbReference>
<reference evidence="1" key="1">
    <citation type="submission" date="2014-06" db="EMBL/GenBank/DDBJ databases">
        <authorList>
            <person name="Sarkar A."/>
        </authorList>
    </citation>
    <scope>NUCLEOTIDE SEQUENCE</scope>
    <source>
        <strain evidence="1">Alk3</strain>
    </source>
</reference>
<dbReference type="InterPro" id="IPR016181">
    <property type="entry name" value="Acyl_CoA_acyltransferase"/>
</dbReference>
<dbReference type="EMBL" id="KJ938492">
    <property type="protein sequence ID" value="AIW62190.1"/>
    <property type="molecule type" value="Genomic_DNA"/>
</dbReference>
<dbReference type="InterPro" id="IPR027365">
    <property type="entry name" value="GNAT_acetyltra_YdfB-like"/>
</dbReference>
<dbReference type="AlphaFoldDB" id="A0A0A0V4W0"/>
<dbReference type="Pfam" id="PF12746">
    <property type="entry name" value="GNAT_acetyltran"/>
    <property type="match status" value="1"/>
</dbReference>